<proteinExistence type="predicted"/>
<gene>
    <name evidence="4" type="primary">LOC113205183</name>
</gene>
<feature type="region of interest" description="Disordered" evidence="1">
    <location>
        <begin position="251"/>
        <end position="281"/>
    </location>
</feature>
<dbReference type="GeneID" id="113205183"/>
<dbReference type="InterPro" id="IPR032151">
    <property type="entry name" value="CFAP61_N"/>
</dbReference>
<keyword evidence="4" id="KW-0969">Cilium</keyword>
<reference evidence="4" key="1">
    <citation type="submission" date="2025-08" db="UniProtKB">
        <authorList>
            <consortium name="RefSeq"/>
        </authorList>
    </citation>
    <scope>IDENTIFICATION</scope>
    <source>
        <tissue evidence="4">Whole organism</tissue>
    </source>
</reference>
<feature type="domain" description="Cilia- and flagella-associated protein 61 N-terminal" evidence="2">
    <location>
        <begin position="12"/>
        <end position="142"/>
    </location>
</feature>
<evidence type="ECO:0000259" key="2">
    <source>
        <dbReference type="Pfam" id="PF16092"/>
    </source>
</evidence>
<evidence type="ECO:0000313" key="3">
    <source>
        <dbReference type="Proteomes" id="UP000504606"/>
    </source>
</evidence>
<dbReference type="PANTHER" id="PTHR21178:SF8">
    <property type="entry name" value="CILIA- AND FLAGELLA-ASSOCIATED PROTEIN 61"/>
    <property type="match status" value="1"/>
</dbReference>
<accession>A0A9C6UB44</accession>
<feature type="compositionally biased region" description="Basic and acidic residues" evidence="1">
    <location>
        <begin position="251"/>
        <end position="261"/>
    </location>
</feature>
<sequence length="281" mass="31944">MMGVEGPPIAFWRPTEPRDLPRILELAEQSDATSIFGEVEDIPATLERCVLSLCQLNVLGEVVACLCLSNWPLCPALHPAASPEWLNPLYDLHLGATSTLLVRLLVWDARYMVTCAHLLLYSVFVTLPALDQVVIVVPAKTPPSHCEDNDDLLRIFDQHSLRLRQLYGEFYITELITNPESRKILVAEEPKRRKLKQDWEMRARAIGVMVLNTDVNLALLNAHFQLLPFYGLRQPHTRDVLNLPGWAKPRPEMEQALRDTQQKPLSMRFRPTGRASRSPSK</sequence>
<keyword evidence="4" id="KW-0966">Cell projection</keyword>
<evidence type="ECO:0000256" key="1">
    <source>
        <dbReference type="SAM" id="MobiDB-lite"/>
    </source>
</evidence>
<organism evidence="3 4">
    <name type="scientific">Frankliniella occidentalis</name>
    <name type="common">Western flower thrips</name>
    <name type="synonym">Euthrips occidentalis</name>
    <dbReference type="NCBI Taxonomy" id="133901"/>
    <lineage>
        <taxon>Eukaryota</taxon>
        <taxon>Metazoa</taxon>
        <taxon>Ecdysozoa</taxon>
        <taxon>Arthropoda</taxon>
        <taxon>Hexapoda</taxon>
        <taxon>Insecta</taxon>
        <taxon>Pterygota</taxon>
        <taxon>Neoptera</taxon>
        <taxon>Paraneoptera</taxon>
        <taxon>Thysanoptera</taxon>
        <taxon>Terebrantia</taxon>
        <taxon>Thripoidea</taxon>
        <taxon>Thripidae</taxon>
        <taxon>Frankliniella</taxon>
    </lineage>
</organism>
<dbReference type="PANTHER" id="PTHR21178">
    <property type="entry name" value="CILIA- AND FLAGELLA-ASSOCIATED PROTEIN 61"/>
    <property type="match status" value="1"/>
</dbReference>
<keyword evidence="3" id="KW-1185">Reference proteome</keyword>
<feature type="domain" description="Cilia- and flagella-associated protein 61 N-terminal" evidence="2">
    <location>
        <begin position="146"/>
        <end position="234"/>
    </location>
</feature>
<keyword evidence="4" id="KW-0282">Flagellum</keyword>
<dbReference type="RefSeq" id="XP_052123419.1">
    <property type="nucleotide sequence ID" value="XM_052267459.1"/>
</dbReference>
<dbReference type="InterPro" id="IPR038884">
    <property type="entry name" value="CFAP61"/>
</dbReference>
<evidence type="ECO:0000313" key="4">
    <source>
        <dbReference type="RefSeq" id="XP_052123419.1"/>
    </source>
</evidence>
<name>A0A9C6UB44_FRAOC</name>
<dbReference type="KEGG" id="foc:113205183"/>
<dbReference type="Proteomes" id="UP000504606">
    <property type="component" value="Unplaced"/>
</dbReference>
<dbReference type="AlphaFoldDB" id="A0A9C6UB44"/>
<dbReference type="Pfam" id="PF16092">
    <property type="entry name" value="CFAP61_N"/>
    <property type="match status" value="2"/>
</dbReference>
<protein>
    <submittedName>
        <fullName evidence="4">Cilia- and flagella-associated protein 61</fullName>
    </submittedName>
</protein>
<dbReference type="OrthoDB" id="382863at2759"/>